<dbReference type="InterPro" id="IPR008438">
    <property type="entry name" value="MYOZ"/>
</dbReference>
<dbReference type="GO" id="GO:0003779">
    <property type="term" value="F:actin binding"/>
    <property type="evidence" value="ECO:0007669"/>
    <property type="project" value="TreeGrafter"/>
</dbReference>
<gene>
    <name evidence="6" type="ORF">g.17296</name>
</gene>
<organism evidence="6">
    <name type="scientific">Clastoptera arizonana</name>
    <name type="common">Arizona spittle bug</name>
    <dbReference type="NCBI Taxonomy" id="38151"/>
    <lineage>
        <taxon>Eukaryota</taxon>
        <taxon>Metazoa</taxon>
        <taxon>Ecdysozoa</taxon>
        <taxon>Arthropoda</taxon>
        <taxon>Hexapoda</taxon>
        <taxon>Insecta</taxon>
        <taxon>Pterygota</taxon>
        <taxon>Neoptera</taxon>
        <taxon>Paraneoptera</taxon>
        <taxon>Hemiptera</taxon>
        <taxon>Auchenorrhyncha</taxon>
        <taxon>Cercopoidea</taxon>
        <taxon>Clastopteridae</taxon>
        <taxon>Clastoptera</taxon>
    </lineage>
</organism>
<name>A0A1B6CBT1_9HEMI</name>
<sequence length="593" mass="65959">GEDHPTMEEQIDLARRISSSLSDISNRQSKGQTMYVNRKKRSVKWVHEGEGKNSVPNVVNPETTHQLPPFQEPSKPLLKLVMNPRGQIQDLSTFRKQGHNIESALSPEVCFDLVKDLNSPKGKGAELFAKRRKKSENWIVDENNVKTTSESYQSFQSYQSGYPNQSIISPGTKQPLPPTYLKKNTQRVENVQKMNEIQERFSQPRLRLIKSPWEAALETGSVDAAFQEVRPPIASYITAPPLTVYQTVSGLPLSEEFNSCETKATESITTPQQVQTFGSVNLDQLFAGRPCTPVSIKYEASSNILIATEATKKQPEPSIQVASPLPELISNIKATNPVIPPIKTVGKKEYIECITKEKITKTEGEIFKGENTESEIRTNPTEEVGIVRGTSKIIGTDNLNFEPETNQSSISKEDQELEIIEESRIRESIKKSLVTLEGEEISYPTNDLIMTSKPKKKLSIGSVGGSLDPNRPMTPLPPIAPIVQRVMIEELKPYNPEMGIQGFSSLLVHSPVPFDEKESLGNQVKSNKNKNCTYTNSQREECLSVCTGENICKVDTEAINAKSCTKVSKSLSNLSGENKTIVLNNIINESQKK</sequence>
<dbReference type="Pfam" id="PF05556">
    <property type="entry name" value="Calsarcin"/>
    <property type="match status" value="1"/>
</dbReference>
<protein>
    <submittedName>
        <fullName evidence="6">Uncharacterized protein</fullName>
    </submittedName>
</protein>
<reference evidence="6" key="1">
    <citation type="submission" date="2015-12" db="EMBL/GenBank/DDBJ databases">
        <title>De novo transcriptome assembly of four potential Pierce s Disease insect vectors from Arizona vineyards.</title>
        <authorList>
            <person name="Tassone E.E."/>
        </authorList>
    </citation>
    <scope>NUCLEOTIDE SEQUENCE</scope>
</reference>
<evidence type="ECO:0000313" key="6">
    <source>
        <dbReference type="EMBL" id="JAS10908.1"/>
    </source>
</evidence>
<evidence type="ECO:0000256" key="1">
    <source>
        <dbReference type="ARBA" id="ARBA00004496"/>
    </source>
</evidence>
<keyword evidence="3" id="KW-0963">Cytoplasm</keyword>
<dbReference type="GO" id="GO:0032233">
    <property type="term" value="P:positive regulation of actin filament bundle assembly"/>
    <property type="evidence" value="ECO:0007669"/>
    <property type="project" value="TreeGrafter"/>
</dbReference>
<feature type="non-terminal residue" evidence="6">
    <location>
        <position position="1"/>
    </location>
</feature>
<evidence type="ECO:0000256" key="3">
    <source>
        <dbReference type="ARBA" id="ARBA00022490"/>
    </source>
</evidence>
<dbReference type="PANTHER" id="PTHR24217:SF0">
    <property type="entry name" value="PDZ DOMAIN-CONTAINING PROTEIN"/>
    <property type="match status" value="1"/>
</dbReference>
<dbReference type="GO" id="GO:0030018">
    <property type="term" value="C:Z disc"/>
    <property type="evidence" value="ECO:0007669"/>
    <property type="project" value="InterPro"/>
</dbReference>
<evidence type="ECO:0000256" key="5">
    <source>
        <dbReference type="ARBA" id="ARBA00038161"/>
    </source>
</evidence>
<dbReference type="PANTHER" id="PTHR24217">
    <property type="entry name" value="PUTATIVE-RELATED"/>
    <property type="match status" value="1"/>
</dbReference>
<proteinExistence type="inferred from homology"/>
<comment type="similarity">
    <text evidence="2">Belongs to the myozenin family.</text>
</comment>
<comment type="similarity">
    <text evidence="5">Belongs to the synaptopodin family.</text>
</comment>
<dbReference type="AlphaFoldDB" id="A0A1B6CBT1"/>
<dbReference type="EMBL" id="GEDC01026390">
    <property type="protein sequence ID" value="JAS10908.1"/>
    <property type="molecule type" value="Transcribed_RNA"/>
</dbReference>
<keyword evidence="4" id="KW-0597">Phosphoprotein</keyword>
<evidence type="ECO:0000256" key="2">
    <source>
        <dbReference type="ARBA" id="ARBA00009126"/>
    </source>
</evidence>
<dbReference type="InterPro" id="IPR051976">
    <property type="entry name" value="Synaptopodin_domain"/>
</dbReference>
<evidence type="ECO:0000256" key="4">
    <source>
        <dbReference type="ARBA" id="ARBA00022553"/>
    </source>
</evidence>
<dbReference type="GO" id="GO:0005634">
    <property type="term" value="C:nucleus"/>
    <property type="evidence" value="ECO:0007669"/>
    <property type="project" value="TreeGrafter"/>
</dbReference>
<dbReference type="GO" id="GO:0015629">
    <property type="term" value="C:actin cytoskeleton"/>
    <property type="evidence" value="ECO:0007669"/>
    <property type="project" value="TreeGrafter"/>
</dbReference>
<comment type="subcellular location">
    <subcellularLocation>
        <location evidence="1">Cytoplasm</location>
    </subcellularLocation>
</comment>
<accession>A0A1B6CBT1</accession>